<dbReference type="STRING" id="74348.SAMN04488523_110157"/>
<evidence type="ECO:0000313" key="2">
    <source>
        <dbReference type="Proteomes" id="UP000198977"/>
    </source>
</evidence>
<organism evidence="1 2">
    <name type="scientific">Sulfitobacter brevis</name>
    <dbReference type="NCBI Taxonomy" id="74348"/>
    <lineage>
        <taxon>Bacteria</taxon>
        <taxon>Pseudomonadati</taxon>
        <taxon>Pseudomonadota</taxon>
        <taxon>Alphaproteobacteria</taxon>
        <taxon>Rhodobacterales</taxon>
        <taxon>Roseobacteraceae</taxon>
        <taxon>Sulfitobacter</taxon>
    </lineage>
</organism>
<evidence type="ECO:0000313" key="1">
    <source>
        <dbReference type="EMBL" id="SFE79611.1"/>
    </source>
</evidence>
<keyword evidence="2" id="KW-1185">Reference proteome</keyword>
<name>A0A1I2DGX5_9RHOB</name>
<dbReference type="Proteomes" id="UP000198977">
    <property type="component" value="Unassembled WGS sequence"/>
</dbReference>
<sequence length="121" mass="13258">MEAVFSKEVQAGLEAARLTSLRRASRLRIDVGGVIYPVLRMWKTGFAVEAENAPKLRGLVDLFDGSKHLFQCLIVATQEEDGEMVYEFKRATAVASAAALDFERSETAPAGLIENYGSEFG</sequence>
<proteinExistence type="predicted"/>
<gene>
    <name evidence="1" type="ORF">SAMN04488523_110157</name>
</gene>
<protein>
    <submittedName>
        <fullName evidence="1">Uncharacterized protein</fullName>
    </submittedName>
</protein>
<reference evidence="1 2" key="1">
    <citation type="submission" date="2016-10" db="EMBL/GenBank/DDBJ databases">
        <authorList>
            <person name="de Groot N.N."/>
        </authorList>
    </citation>
    <scope>NUCLEOTIDE SEQUENCE [LARGE SCALE GENOMIC DNA]</scope>
    <source>
        <strain evidence="1 2">DSM 11443</strain>
    </source>
</reference>
<dbReference type="EMBL" id="FOMW01000010">
    <property type="protein sequence ID" value="SFE79611.1"/>
    <property type="molecule type" value="Genomic_DNA"/>
</dbReference>
<dbReference type="OrthoDB" id="7658488at2"/>
<dbReference type="AlphaFoldDB" id="A0A1I2DGX5"/>
<dbReference type="RefSeq" id="WP_093924591.1">
    <property type="nucleotide sequence ID" value="NZ_FOMW01000010.1"/>
</dbReference>
<accession>A0A1I2DGX5</accession>